<protein>
    <recommendedName>
        <fullName evidence="4">Integral membrane protein</fullName>
    </recommendedName>
</protein>
<name>A0A7H8N713_9ACTN</name>
<evidence type="ECO:0000313" key="2">
    <source>
        <dbReference type="EMBL" id="QKW50261.1"/>
    </source>
</evidence>
<dbReference type="AlphaFoldDB" id="A0A7H8N713"/>
<sequence length="205" mass="21457">MTETRRFVVGRGAYAVARVAVLVRAPAGWLWWLGVVAAGIGLLVPSVTGRTIGVLAGAALFLVALAVTATVRRKRYAALARSASRAGKTVILQDRAVSVRVWRRTHRWHLAAAFLLAVVASFAAPAAGGMLLAGVGVGLWGKALWIGRWEEANESLLWVRTDALPGPWAIGGPAHSAVRGYLTTGVVAGDARPGGAKRVVAKAAR</sequence>
<dbReference type="EMBL" id="CP054929">
    <property type="protein sequence ID" value="QKW50261.1"/>
    <property type="molecule type" value="Genomic_DNA"/>
</dbReference>
<keyword evidence="1" id="KW-1133">Transmembrane helix</keyword>
<reference evidence="2 3" key="1">
    <citation type="submission" date="2020-06" db="EMBL/GenBank/DDBJ databases">
        <title>Genome mining for natural products.</title>
        <authorList>
            <person name="Zhang B."/>
            <person name="Shi J."/>
            <person name="Ge H."/>
        </authorList>
    </citation>
    <scope>NUCLEOTIDE SEQUENCE [LARGE SCALE GENOMIC DNA]</scope>
    <source>
        <strain evidence="2 3">NA00687</strain>
    </source>
</reference>
<evidence type="ECO:0008006" key="4">
    <source>
        <dbReference type="Google" id="ProtNLM"/>
    </source>
</evidence>
<keyword evidence="1" id="KW-0472">Membrane</keyword>
<keyword evidence="1" id="KW-0812">Transmembrane</keyword>
<keyword evidence="3" id="KW-1185">Reference proteome</keyword>
<proteinExistence type="predicted"/>
<dbReference type="RefSeq" id="WP_176161996.1">
    <property type="nucleotide sequence ID" value="NZ_CP054929.1"/>
</dbReference>
<evidence type="ECO:0000313" key="3">
    <source>
        <dbReference type="Proteomes" id="UP000509303"/>
    </source>
</evidence>
<evidence type="ECO:0000256" key="1">
    <source>
        <dbReference type="SAM" id="Phobius"/>
    </source>
</evidence>
<feature type="transmembrane region" description="Helical" evidence="1">
    <location>
        <begin position="50"/>
        <end position="71"/>
    </location>
</feature>
<dbReference type="Proteomes" id="UP000509303">
    <property type="component" value="Chromosome"/>
</dbReference>
<feature type="transmembrane region" description="Helical" evidence="1">
    <location>
        <begin position="21"/>
        <end position="44"/>
    </location>
</feature>
<organism evidence="2 3">
    <name type="scientific">Streptomyces buecherae</name>
    <dbReference type="NCBI Taxonomy" id="2763006"/>
    <lineage>
        <taxon>Bacteria</taxon>
        <taxon>Bacillati</taxon>
        <taxon>Actinomycetota</taxon>
        <taxon>Actinomycetes</taxon>
        <taxon>Kitasatosporales</taxon>
        <taxon>Streptomycetaceae</taxon>
        <taxon>Streptomyces</taxon>
    </lineage>
</organism>
<feature type="transmembrane region" description="Helical" evidence="1">
    <location>
        <begin position="110"/>
        <end position="140"/>
    </location>
</feature>
<accession>A0A7H8N713</accession>
<gene>
    <name evidence="2" type="ORF">HUT08_12725</name>
</gene>